<accession>A0ABN2WMJ0</accession>
<evidence type="ECO:0000256" key="2">
    <source>
        <dbReference type="ARBA" id="ARBA00023125"/>
    </source>
</evidence>
<keyword evidence="7" id="KW-1185">Reference proteome</keyword>
<evidence type="ECO:0000259" key="4">
    <source>
        <dbReference type="PROSITE" id="PS51077"/>
    </source>
</evidence>
<organism evidence="6 7">
    <name type="scientific">Brevibacterium salitolerans</name>
    <dbReference type="NCBI Taxonomy" id="1403566"/>
    <lineage>
        <taxon>Bacteria</taxon>
        <taxon>Bacillati</taxon>
        <taxon>Actinomycetota</taxon>
        <taxon>Actinomycetes</taxon>
        <taxon>Micrococcales</taxon>
        <taxon>Brevibacteriaceae</taxon>
        <taxon>Brevibacterium</taxon>
    </lineage>
</organism>
<dbReference type="InterPro" id="IPR014757">
    <property type="entry name" value="Tscrpt_reg_IclR_C"/>
</dbReference>
<evidence type="ECO:0000313" key="7">
    <source>
        <dbReference type="Proteomes" id="UP001500984"/>
    </source>
</evidence>
<dbReference type="InterPro" id="IPR036388">
    <property type="entry name" value="WH-like_DNA-bd_sf"/>
</dbReference>
<dbReference type="PROSITE" id="PS51077">
    <property type="entry name" value="HTH_ICLR"/>
    <property type="match status" value="1"/>
</dbReference>
<sequence>MADESGQSRGTNQGRTLERALDVLECVGESRQPMSLTQISRSTGLHVATTQRLIRTLVRRDYLTASTLGYSLGPRVLAHAHSFVLQDRLTRVSQKVLTDLTAATSLTSSVFVRSGGERILIARVEAPDPLSYYFPVGQKLPLRVGGGKVLLAYLDEEDRGELLAAEEDTVLADGRMQTVEQLERDLESVRADGYFISTSERHTGTVSITAPVWGPEGELLAAINLVAHHGTLDAEGMSAHRTTLMQASRLITSQV</sequence>
<dbReference type="InterPro" id="IPR005471">
    <property type="entry name" value="Tscrpt_reg_IclR_N"/>
</dbReference>
<dbReference type="EMBL" id="BAAAPZ010000004">
    <property type="protein sequence ID" value="GAA2094457.1"/>
    <property type="molecule type" value="Genomic_DNA"/>
</dbReference>
<feature type="domain" description="HTH iclR-type" evidence="4">
    <location>
        <begin position="14"/>
        <end position="74"/>
    </location>
</feature>
<evidence type="ECO:0000256" key="1">
    <source>
        <dbReference type="ARBA" id="ARBA00023015"/>
    </source>
</evidence>
<evidence type="ECO:0000259" key="5">
    <source>
        <dbReference type="PROSITE" id="PS51078"/>
    </source>
</evidence>
<dbReference type="SUPFAM" id="SSF55781">
    <property type="entry name" value="GAF domain-like"/>
    <property type="match status" value="1"/>
</dbReference>
<reference evidence="6 7" key="1">
    <citation type="journal article" date="2019" name="Int. J. Syst. Evol. Microbiol.">
        <title>The Global Catalogue of Microorganisms (GCM) 10K type strain sequencing project: providing services to taxonomists for standard genome sequencing and annotation.</title>
        <authorList>
            <consortium name="The Broad Institute Genomics Platform"/>
            <consortium name="The Broad Institute Genome Sequencing Center for Infectious Disease"/>
            <person name="Wu L."/>
            <person name="Ma J."/>
        </authorList>
    </citation>
    <scope>NUCLEOTIDE SEQUENCE [LARGE SCALE GENOMIC DNA]</scope>
    <source>
        <strain evidence="6 7">JCM 15900</strain>
    </source>
</reference>
<dbReference type="InterPro" id="IPR029016">
    <property type="entry name" value="GAF-like_dom_sf"/>
</dbReference>
<dbReference type="InterPro" id="IPR036390">
    <property type="entry name" value="WH_DNA-bd_sf"/>
</dbReference>
<name>A0ABN2WMJ0_9MICO</name>
<dbReference type="PROSITE" id="PS51078">
    <property type="entry name" value="ICLR_ED"/>
    <property type="match status" value="1"/>
</dbReference>
<dbReference type="Gene3D" id="1.10.10.10">
    <property type="entry name" value="Winged helix-like DNA-binding domain superfamily/Winged helix DNA-binding domain"/>
    <property type="match status" value="1"/>
</dbReference>
<dbReference type="Pfam" id="PF01614">
    <property type="entry name" value="IclR_C"/>
    <property type="match status" value="1"/>
</dbReference>
<dbReference type="InterPro" id="IPR050707">
    <property type="entry name" value="HTH_MetabolicPath_Reg"/>
</dbReference>
<comment type="caution">
    <text evidence="6">The sequence shown here is derived from an EMBL/GenBank/DDBJ whole genome shotgun (WGS) entry which is preliminary data.</text>
</comment>
<gene>
    <name evidence="6" type="ORF">GCM10009823_13480</name>
</gene>
<keyword evidence="3" id="KW-0804">Transcription</keyword>
<dbReference type="RefSeq" id="WP_291799103.1">
    <property type="nucleotide sequence ID" value="NZ_BAAAPZ010000004.1"/>
</dbReference>
<proteinExistence type="predicted"/>
<evidence type="ECO:0000256" key="3">
    <source>
        <dbReference type="ARBA" id="ARBA00023163"/>
    </source>
</evidence>
<evidence type="ECO:0000313" key="6">
    <source>
        <dbReference type="EMBL" id="GAA2094457.1"/>
    </source>
</evidence>
<dbReference type="PANTHER" id="PTHR30136:SF35">
    <property type="entry name" value="HTH-TYPE TRANSCRIPTIONAL REGULATOR RV1719"/>
    <property type="match status" value="1"/>
</dbReference>
<feature type="domain" description="IclR-ED" evidence="5">
    <location>
        <begin position="75"/>
        <end position="255"/>
    </location>
</feature>
<dbReference type="Gene3D" id="3.30.450.40">
    <property type="match status" value="1"/>
</dbReference>
<keyword evidence="2" id="KW-0238">DNA-binding</keyword>
<dbReference type="SMART" id="SM00346">
    <property type="entry name" value="HTH_ICLR"/>
    <property type="match status" value="1"/>
</dbReference>
<keyword evidence="1" id="KW-0805">Transcription regulation</keyword>
<protein>
    <submittedName>
        <fullName evidence="6">IclR family transcriptional regulator</fullName>
    </submittedName>
</protein>
<dbReference type="PANTHER" id="PTHR30136">
    <property type="entry name" value="HELIX-TURN-HELIX TRANSCRIPTIONAL REGULATOR, ICLR FAMILY"/>
    <property type="match status" value="1"/>
</dbReference>
<dbReference type="Pfam" id="PF09339">
    <property type="entry name" value="HTH_IclR"/>
    <property type="match status" value="1"/>
</dbReference>
<dbReference type="Proteomes" id="UP001500984">
    <property type="component" value="Unassembled WGS sequence"/>
</dbReference>
<dbReference type="SUPFAM" id="SSF46785">
    <property type="entry name" value="Winged helix' DNA-binding domain"/>
    <property type="match status" value="1"/>
</dbReference>